<feature type="domain" description="BUB1 N-terminal" evidence="7">
    <location>
        <begin position="50"/>
        <end position="217"/>
    </location>
</feature>
<feature type="region of interest" description="Disordered" evidence="5">
    <location>
        <begin position="435"/>
        <end position="466"/>
    </location>
</feature>
<keyword evidence="8" id="KW-0808">Transferase</keyword>
<feature type="region of interest" description="Disordered" evidence="5">
    <location>
        <begin position="352"/>
        <end position="374"/>
    </location>
</feature>
<dbReference type="GO" id="GO:0051754">
    <property type="term" value="P:meiotic sister chromatid cohesion, centromeric"/>
    <property type="evidence" value="ECO:0007669"/>
    <property type="project" value="TreeGrafter"/>
</dbReference>
<evidence type="ECO:0000256" key="3">
    <source>
        <dbReference type="ARBA" id="ARBA00022838"/>
    </source>
</evidence>
<dbReference type="PROSITE" id="PS50011">
    <property type="entry name" value="PROTEIN_KINASE_DOM"/>
    <property type="match status" value="1"/>
</dbReference>
<organism evidence="8 9">
    <name type="scientific">Egretta garzetta</name>
    <name type="common">Little egret</name>
    <dbReference type="NCBI Taxonomy" id="188379"/>
    <lineage>
        <taxon>Eukaryota</taxon>
        <taxon>Metazoa</taxon>
        <taxon>Chordata</taxon>
        <taxon>Craniata</taxon>
        <taxon>Vertebrata</taxon>
        <taxon>Euteleostomi</taxon>
        <taxon>Archelosauria</taxon>
        <taxon>Archosauria</taxon>
        <taxon>Dinosauria</taxon>
        <taxon>Saurischia</taxon>
        <taxon>Theropoda</taxon>
        <taxon>Coelurosauria</taxon>
        <taxon>Aves</taxon>
        <taxon>Neognathae</taxon>
        <taxon>Neoaves</taxon>
        <taxon>Aequornithes</taxon>
        <taxon>Pelecaniformes</taxon>
        <taxon>Ardeidae</taxon>
        <taxon>Egretta</taxon>
    </lineage>
</organism>
<dbReference type="AlphaFoldDB" id="A0A091JLQ5"/>
<comment type="subcellular location">
    <subcellularLocation>
        <location evidence="1">Chromosome</location>
        <location evidence="1">Centromere</location>
        <location evidence="1">Kinetochore</location>
    </subcellularLocation>
</comment>
<dbReference type="SMART" id="SM00777">
    <property type="entry name" value="Mad3_BUB1_I"/>
    <property type="match status" value="1"/>
</dbReference>
<feature type="region of interest" description="Disordered" evidence="5">
    <location>
        <begin position="564"/>
        <end position="586"/>
    </location>
</feature>
<dbReference type="SUPFAM" id="SSF56112">
    <property type="entry name" value="Protein kinase-like (PK-like)"/>
    <property type="match status" value="1"/>
</dbReference>
<keyword evidence="3" id="KW-0995">Kinetochore</keyword>
<evidence type="ECO:0000313" key="8">
    <source>
        <dbReference type="EMBL" id="KFP20700.1"/>
    </source>
</evidence>
<dbReference type="Gene3D" id="1.25.40.430">
    <property type="match status" value="1"/>
</dbReference>
<dbReference type="PANTHER" id="PTHR14030">
    <property type="entry name" value="MITOTIC CHECKPOINT SERINE/THREONINE-PROTEIN KINASE BUB1"/>
    <property type="match status" value="1"/>
</dbReference>
<proteinExistence type="predicted"/>
<dbReference type="GO" id="GO:0007094">
    <property type="term" value="P:mitotic spindle assembly checkpoint signaling"/>
    <property type="evidence" value="ECO:0007669"/>
    <property type="project" value="InterPro"/>
</dbReference>
<evidence type="ECO:0000259" key="6">
    <source>
        <dbReference type="PROSITE" id="PS50011"/>
    </source>
</evidence>
<feature type="non-terminal residue" evidence="8">
    <location>
        <position position="1086"/>
    </location>
</feature>
<dbReference type="Pfam" id="PF08311">
    <property type="entry name" value="Mad3_BUB1_I"/>
    <property type="match status" value="1"/>
</dbReference>
<name>A0A091JLQ5_EGRGA</name>
<evidence type="ECO:0000313" key="9">
    <source>
        <dbReference type="Proteomes" id="UP000053119"/>
    </source>
</evidence>
<feature type="domain" description="Protein kinase" evidence="6">
    <location>
        <begin position="788"/>
        <end position="1084"/>
    </location>
</feature>
<dbReference type="Proteomes" id="UP000053119">
    <property type="component" value="Unassembled WGS sequence"/>
</dbReference>
<keyword evidence="9" id="KW-1185">Reference proteome</keyword>
<evidence type="ECO:0000256" key="5">
    <source>
        <dbReference type="SAM" id="MobiDB-lite"/>
    </source>
</evidence>
<dbReference type="GO" id="GO:0000776">
    <property type="term" value="C:kinetochore"/>
    <property type="evidence" value="ECO:0007669"/>
    <property type="project" value="UniProtKB-KW"/>
</dbReference>
<feature type="region of interest" description="Disordered" evidence="5">
    <location>
        <begin position="291"/>
        <end position="313"/>
    </location>
</feature>
<feature type="compositionally biased region" description="Basic and acidic residues" evidence="5">
    <location>
        <begin position="352"/>
        <end position="361"/>
    </location>
</feature>
<evidence type="ECO:0000256" key="2">
    <source>
        <dbReference type="ARBA" id="ARBA00022454"/>
    </source>
</evidence>
<gene>
    <name evidence="8" type="ORF">Z169_14140</name>
</gene>
<dbReference type="Gene3D" id="1.10.510.10">
    <property type="entry name" value="Transferase(Phosphotransferase) domain 1"/>
    <property type="match status" value="1"/>
</dbReference>
<accession>A0A091JLQ5</accession>
<evidence type="ECO:0000259" key="7">
    <source>
        <dbReference type="PROSITE" id="PS51489"/>
    </source>
</evidence>
<dbReference type="FunFam" id="1.25.40.430:FF:000002">
    <property type="entry name" value="mitotic checkpoint serine/threonine-protein kinase BUB1 beta"/>
    <property type="match status" value="1"/>
</dbReference>
<dbReference type="InterPro" id="IPR015661">
    <property type="entry name" value="Bub1/Mad3"/>
</dbReference>
<dbReference type="InterPro" id="IPR000719">
    <property type="entry name" value="Prot_kinase_dom"/>
</dbReference>
<evidence type="ECO:0000256" key="4">
    <source>
        <dbReference type="ARBA" id="ARBA00023328"/>
    </source>
</evidence>
<protein>
    <submittedName>
        <fullName evidence="8">Mitotic checkpoint serine/threonine-protein kinase BUB1 beta</fullName>
    </submittedName>
</protein>
<dbReference type="InterPro" id="IPR011009">
    <property type="entry name" value="Kinase-like_dom_sf"/>
</dbReference>
<dbReference type="EMBL" id="KK502100">
    <property type="protein sequence ID" value="KFP20700.1"/>
    <property type="molecule type" value="Genomic_DNA"/>
</dbReference>
<dbReference type="FunFam" id="1.10.510.10:FF:001299">
    <property type="entry name" value="BUB1B, mitotic checkpoint serine/threonine kinase"/>
    <property type="match status" value="1"/>
</dbReference>
<dbReference type="PANTHER" id="PTHR14030:SF25">
    <property type="entry name" value="MITOTIC CHECKPOINT SERINE_THREONINE-PROTEIN KINASE BUB1 BETA"/>
    <property type="match status" value="1"/>
</dbReference>
<reference evidence="8 9" key="1">
    <citation type="submission" date="2014-04" db="EMBL/GenBank/DDBJ databases">
        <title>Genome evolution of avian class.</title>
        <authorList>
            <person name="Zhang G."/>
            <person name="Li C."/>
        </authorList>
    </citation>
    <scope>NUCLEOTIDE SEQUENCE [LARGE SCALE GENOMIC DNA]</scope>
    <source>
        <strain evidence="8">BGI_Z169</strain>
    </source>
</reference>
<dbReference type="STRING" id="188379.A0A091JLQ5"/>
<dbReference type="GO" id="GO:0005524">
    <property type="term" value="F:ATP binding"/>
    <property type="evidence" value="ECO:0007669"/>
    <property type="project" value="InterPro"/>
</dbReference>
<keyword evidence="8" id="KW-0418">Kinase</keyword>
<keyword evidence="4" id="KW-0137">Centromere</keyword>
<keyword evidence="2" id="KW-0158">Chromosome</keyword>
<dbReference type="GO" id="GO:0004672">
    <property type="term" value="F:protein kinase activity"/>
    <property type="evidence" value="ECO:0007669"/>
    <property type="project" value="InterPro"/>
</dbReference>
<evidence type="ECO:0000256" key="1">
    <source>
        <dbReference type="ARBA" id="ARBA00004629"/>
    </source>
</evidence>
<dbReference type="GO" id="GO:0005634">
    <property type="term" value="C:nucleus"/>
    <property type="evidence" value="ECO:0007669"/>
    <property type="project" value="TreeGrafter"/>
</dbReference>
<sequence>MSQDCNDEWELSKENVQPLRQGRVMSTLQEALAQQEASIHTAVQLKKQEFESEIRFYSGDDPLDVWDRYIKWTEQTFPQGGKESNLAAILERAAKALNEQQRYYKDPRYLNIWLKFGNYCNEPLDLYSYLQSQEIGTTLALLYITWAEVLEARGSFKKADLVFQEGLQRKAEPLDKLQSHHRQFQTRVSRQTLLGLEETPDEKDMGLLGAAEPQRSLLADLKGRGKKNSVAETTYCYWKTTNQTRSFQTLTSQQNSNNPGFAVFDENSASGPEIPVLTPQSWIAPPVPRAKENELSAGPWNSGRRPRSSANSGIEVPCQLPNFTPYVEESAQQQVMTPCKIEPSINRVLSARKPDKEEDPLQRVQNHQQDTQEKKEVAMYCKDKVYAGVEEFSLEEIRAEIYRKKAKKKAEEEMQAIAQKKEEIQRKIEELEKKLKKKEDDKQQNLLEQPTEVRGESPPLGHQGFTTSSAAEVGEKQHQLQSEAQVSEDVQLHKPSCSEDAQRGNMFLDSEDEQDEARLGEKIASRIFFTDVGLFPPPDPAMLFSIFDESSSLANQNISCSADHAQKSAHRPLAVRKPSDSVTAKENIPPEACDELNGIEPLTEDAIVTGSYRNKTLCANPEDTCDFVRAAHLASTPFHGVVGQRVSAPALSQSILKEDCPESKSAPLNQETLVCEGAYNEALCVNKLSPIMEASLEDTRSSGSSVSSGSSLSSVTQISTIKDLHIPEKLELAQSLPAEMVTDSGGDDVTQFLWSAKQRKKLLDPMLKSLAASPGFHLETGALPVMEFEKDVELGNETYSIKWEYLTNEEYKMFFAILANFPQLDAKGFAIKVYSQPVPWDFYITLQLQERLNTDFDQSFSENCSCYLYQDGCAILHRDINHFTLADVMRGCKSMTEEVILLVVYNLLGVVEKLHKAEIVHGNLSPEVFFLGDRICDPFANDEKTRALKIVDFSHALDLRLQSQVSLPNSFPISRTPHGQQLLAKSSLPYQVDLVGIADIVHLMLFGDHVQVYQENSIWKISQNASKTVDSDFWSKLFGRILNADGKSTVPLLRELREEISDMFDSCFQERLCEALAALGETFFLE</sequence>
<dbReference type="InterPro" id="IPR013212">
    <property type="entry name" value="Mad3/Bub1_I"/>
</dbReference>
<dbReference type="PROSITE" id="PS51489">
    <property type="entry name" value="BUB1_N"/>
    <property type="match status" value="1"/>
</dbReference>